<gene>
    <name evidence="3" type="ORF">L248_1080</name>
</gene>
<keyword evidence="1" id="KW-0762">Sugar transport</keyword>
<feature type="transmembrane region" description="Helical" evidence="2">
    <location>
        <begin position="374"/>
        <end position="401"/>
    </location>
</feature>
<feature type="transmembrane region" description="Helical" evidence="2">
    <location>
        <begin position="191"/>
        <end position="212"/>
    </location>
</feature>
<dbReference type="InterPro" id="IPR036259">
    <property type="entry name" value="MFS_trans_sf"/>
</dbReference>
<protein>
    <submittedName>
        <fullName evidence="3">Uncharacterized protein</fullName>
    </submittedName>
</protein>
<evidence type="ECO:0000256" key="2">
    <source>
        <dbReference type="SAM" id="Phobius"/>
    </source>
</evidence>
<dbReference type="Proteomes" id="UP000030647">
    <property type="component" value="Unassembled WGS sequence"/>
</dbReference>
<feature type="transmembrane region" description="Helical" evidence="2">
    <location>
        <begin position="167"/>
        <end position="185"/>
    </location>
</feature>
<feature type="transmembrane region" description="Helical" evidence="2">
    <location>
        <begin position="421"/>
        <end position="448"/>
    </location>
</feature>
<dbReference type="SUPFAM" id="SSF103473">
    <property type="entry name" value="MFS general substrate transporter"/>
    <property type="match status" value="1"/>
</dbReference>
<dbReference type="OrthoDB" id="9764596at2"/>
<feature type="transmembrane region" description="Helical" evidence="2">
    <location>
        <begin position="273"/>
        <end position="294"/>
    </location>
</feature>
<feature type="transmembrane region" description="Helical" evidence="2">
    <location>
        <begin position="330"/>
        <end position="353"/>
    </location>
</feature>
<evidence type="ECO:0000313" key="4">
    <source>
        <dbReference type="Proteomes" id="UP000030647"/>
    </source>
</evidence>
<sequence>MADNKHPAPAPVAAPPKQTTFKERLAYWLYFYGQSMSWQALNAFLATYLMMVGIDITKIATAMVFVKLWDSINDTIFGVIFDKVHFKSGNKNIPWLRMTVILIPLMTIFVYLIPDSLNPTAKLAWFIVGYLLWDASYTLSDIPLYNMSTAMTTNTEERSGMLSIARVWAMAGGLLVTLMGSFLVSERIGMSFTKTVAIIAFLVFLTMIPLGFRGKERIKIKPAEEKYTFRRMFKYLGHNKYLFLYYGAYVISGLTGTGAALGLFVSYYLFGSALFTTLLSILTAIPIAIESLFINRILKHVDKFRFYFWCEVASVSVGLIIYLVGYRNVVLYIALVVLQALPLGFLMMLNLTFTPDLVEYGRYKTGIDARGIAFAFQSFAAKFISLAQPIGLFILGLFGWISVNASSFAELQAKHITQSSMALNGLWITSALIPVIGGAISLIPLLFYKLNDKDVQVMARFNNGEITREEAEKSLSRKY</sequence>
<feature type="transmembrane region" description="Helical" evidence="2">
    <location>
        <begin position="95"/>
        <end position="113"/>
    </location>
</feature>
<name>U4TS69_9LACO</name>
<feature type="transmembrane region" description="Helical" evidence="2">
    <location>
        <begin position="241"/>
        <end position="267"/>
    </location>
</feature>
<dbReference type="RefSeq" id="WP_022530412.1">
    <property type="nucleotide sequence ID" value="NZ_KI271600.1"/>
</dbReference>
<dbReference type="Pfam" id="PF13347">
    <property type="entry name" value="MFS_2"/>
    <property type="match status" value="1"/>
</dbReference>
<dbReference type="PANTHER" id="PTHR11328">
    <property type="entry name" value="MAJOR FACILITATOR SUPERFAMILY DOMAIN-CONTAINING PROTEIN"/>
    <property type="match status" value="1"/>
</dbReference>
<dbReference type="InterPro" id="IPR039672">
    <property type="entry name" value="MFS_2"/>
</dbReference>
<organism evidence="3 4">
    <name type="scientific">Schleiferilactobacillus shenzhenensis LY-73</name>
    <dbReference type="NCBI Taxonomy" id="1231336"/>
    <lineage>
        <taxon>Bacteria</taxon>
        <taxon>Bacillati</taxon>
        <taxon>Bacillota</taxon>
        <taxon>Bacilli</taxon>
        <taxon>Lactobacillales</taxon>
        <taxon>Lactobacillaceae</taxon>
        <taxon>Schleiferilactobacillus</taxon>
    </lineage>
</organism>
<keyword evidence="4" id="KW-1185">Reference proteome</keyword>
<keyword evidence="2" id="KW-1133">Transmembrane helix</keyword>
<proteinExistence type="predicted"/>
<dbReference type="GO" id="GO:0005886">
    <property type="term" value="C:plasma membrane"/>
    <property type="evidence" value="ECO:0007669"/>
    <property type="project" value="TreeGrafter"/>
</dbReference>
<evidence type="ECO:0000313" key="3">
    <source>
        <dbReference type="EMBL" id="ERL64312.1"/>
    </source>
</evidence>
<dbReference type="PANTHER" id="PTHR11328:SF24">
    <property type="entry name" value="MAJOR FACILITATOR SUPERFAMILY (MFS) PROFILE DOMAIN-CONTAINING PROTEIN"/>
    <property type="match status" value="1"/>
</dbReference>
<dbReference type="EMBL" id="KI271600">
    <property type="protein sequence ID" value="ERL64312.1"/>
    <property type="molecule type" value="Genomic_DNA"/>
</dbReference>
<evidence type="ECO:0000256" key="1">
    <source>
        <dbReference type="ARBA" id="ARBA00022597"/>
    </source>
</evidence>
<feature type="transmembrane region" description="Helical" evidence="2">
    <location>
        <begin position="125"/>
        <end position="146"/>
    </location>
</feature>
<keyword evidence="2" id="KW-0472">Membrane</keyword>
<dbReference type="STRING" id="1231336.L248_1080"/>
<dbReference type="GO" id="GO:0008643">
    <property type="term" value="P:carbohydrate transport"/>
    <property type="evidence" value="ECO:0007669"/>
    <property type="project" value="InterPro"/>
</dbReference>
<dbReference type="GO" id="GO:0015293">
    <property type="term" value="F:symporter activity"/>
    <property type="evidence" value="ECO:0007669"/>
    <property type="project" value="InterPro"/>
</dbReference>
<keyword evidence="2" id="KW-0812">Transmembrane</keyword>
<reference evidence="4" key="1">
    <citation type="journal article" date="2013" name="Genome Announc.">
        <title>Whole-Genome Sequencing of Lactobacillus shenzhenensis Strain LY-73T.</title>
        <authorList>
            <person name="Lin Z."/>
            <person name="Liu Z."/>
            <person name="Yang R."/>
            <person name="Zou Y."/>
            <person name="Wan D."/>
            <person name="Chen J."/>
            <person name="Guo M."/>
            <person name="Zhao J."/>
            <person name="Fang C."/>
            <person name="Yang R."/>
            <person name="Liu F."/>
        </authorList>
    </citation>
    <scope>NUCLEOTIDE SEQUENCE [LARGE SCALE GENOMIC DNA]</scope>
    <source>
        <strain evidence="4">LY-73</strain>
    </source>
</reference>
<dbReference type="HOGENOM" id="CLU_027408_0_2_9"/>
<feature type="transmembrane region" description="Helical" evidence="2">
    <location>
        <begin position="306"/>
        <end position="324"/>
    </location>
</feature>
<dbReference type="eggNOG" id="COG2211">
    <property type="taxonomic scope" value="Bacteria"/>
</dbReference>
<keyword evidence="1" id="KW-0813">Transport</keyword>
<accession>U4TS69</accession>
<dbReference type="AlphaFoldDB" id="U4TS69"/>